<dbReference type="AlphaFoldDB" id="A0A971M200"/>
<evidence type="ECO:0000313" key="1">
    <source>
        <dbReference type="EMBL" id="NLW34155.1"/>
    </source>
</evidence>
<gene>
    <name evidence="1" type="ORF">GXY80_01550</name>
</gene>
<proteinExistence type="predicted"/>
<dbReference type="EMBL" id="JAAYEE010000028">
    <property type="protein sequence ID" value="NLW34155.1"/>
    <property type="molecule type" value="Genomic_DNA"/>
</dbReference>
<reference evidence="1" key="1">
    <citation type="journal article" date="2020" name="Biotechnol. Biofuels">
        <title>New insights from the biogas microbiome by comprehensive genome-resolved metagenomics of nearly 1600 species originating from multiple anaerobic digesters.</title>
        <authorList>
            <person name="Campanaro S."/>
            <person name="Treu L."/>
            <person name="Rodriguez-R L.M."/>
            <person name="Kovalovszki A."/>
            <person name="Ziels R.M."/>
            <person name="Maus I."/>
            <person name="Zhu X."/>
            <person name="Kougias P.G."/>
            <person name="Basile A."/>
            <person name="Luo G."/>
            <person name="Schluter A."/>
            <person name="Konstantinidis K.T."/>
            <person name="Angelidaki I."/>
        </authorList>
    </citation>
    <scope>NUCLEOTIDE SEQUENCE</scope>
    <source>
        <strain evidence="1">AS06rmzACSIP_7</strain>
    </source>
</reference>
<name>A0A971M200_9BACT</name>
<dbReference type="Proteomes" id="UP000777265">
    <property type="component" value="Unassembled WGS sequence"/>
</dbReference>
<accession>A0A971M200</accession>
<comment type="caution">
    <text evidence="1">The sequence shown here is derived from an EMBL/GenBank/DDBJ whole genome shotgun (WGS) entry which is preliminary data.</text>
</comment>
<protein>
    <submittedName>
        <fullName evidence="1">Uncharacterized protein</fullName>
    </submittedName>
</protein>
<reference evidence="1" key="2">
    <citation type="submission" date="2020-01" db="EMBL/GenBank/DDBJ databases">
        <authorList>
            <person name="Campanaro S."/>
        </authorList>
    </citation>
    <scope>NUCLEOTIDE SEQUENCE</scope>
    <source>
        <strain evidence="1">AS06rmzACSIP_7</strain>
    </source>
</reference>
<organism evidence="1 2">
    <name type="scientific">Syntrophorhabdus aromaticivorans</name>
    <dbReference type="NCBI Taxonomy" id="328301"/>
    <lineage>
        <taxon>Bacteria</taxon>
        <taxon>Pseudomonadati</taxon>
        <taxon>Thermodesulfobacteriota</taxon>
        <taxon>Syntrophorhabdia</taxon>
        <taxon>Syntrophorhabdales</taxon>
        <taxon>Syntrophorhabdaceae</taxon>
        <taxon>Syntrophorhabdus</taxon>
    </lineage>
</organism>
<evidence type="ECO:0000313" key="2">
    <source>
        <dbReference type="Proteomes" id="UP000777265"/>
    </source>
</evidence>
<sequence length="209" mass="22516">MDIHTLAELFLASLYDMAERQPHSYFFFPVQEIAARIGTENLEQLVQAALTMESRGLVSLAGDPFGPLSAMISPEGIWFVENGGETGIIRAYRSNPSAVAASVNKDMPVDMESLPPLPEGVTPEKSPEVPEMTGIELLVTYIASAIADDDSLDAVTREDALRDVETVKIQLGRATKNLSLISALLDSLSNITSIRQMVADLGAAVLDKP</sequence>